<dbReference type="Proteomes" id="UP001149165">
    <property type="component" value="Unassembled WGS sequence"/>
</dbReference>
<dbReference type="OrthoDB" id="446368at2759"/>
<feature type="transmembrane region" description="Helical" evidence="5">
    <location>
        <begin position="176"/>
        <end position="195"/>
    </location>
</feature>
<evidence type="ECO:0000256" key="1">
    <source>
        <dbReference type="ARBA" id="ARBA00004141"/>
    </source>
</evidence>
<keyword evidence="4 5" id="KW-0472">Membrane</keyword>
<dbReference type="InterPro" id="IPR020846">
    <property type="entry name" value="MFS_dom"/>
</dbReference>
<dbReference type="InterPro" id="IPR011701">
    <property type="entry name" value="MFS"/>
</dbReference>
<feature type="transmembrane region" description="Helical" evidence="5">
    <location>
        <begin position="325"/>
        <end position="343"/>
    </location>
</feature>
<keyword evidence="2 5" id="KW-0812">Transmembrane</keyword>
<dbReference type="InterPro" id="IPR036259">
    <property type="entry name" value="MFS_trans_sf"/>
</dbReference>
<feature type="transmembrane region" description="Helical" evidence="5">
    <location>
        <begin position="88"/>
        <end position="107"/>
    </location>
</feature>
<feature type="transmembrane region" description="Helical" evidence="5">
    <location>
        <begin position="53"/>
        <end position="73"/>
    </location>
</feature>
<name>A0A9W9F471_9EURO</name>
<protein>
    <submittedName>
        <fullName evidence="7">Major facilitator superfamily domain general substrate transporter</fullName>
    </submittedName>
</protein>
<dbReference type="CDD" id="cd17323">
    <property type="entry name" value="MFS_Tpo1_MDR_like"/>
    <property type="match status" value="1"/>
</dbReference>
<feature type="transmembrane region" description="Helical" evidence="5">
    <location>
        <begin position="207"/>
        <end position="231"/>
    </location>
</feature>
<evidence type="ECO:0000313" key="7">
    <source>
        <dbReference type="EMBL" id="KAJ5093202.1"/>
    </source>
</evidence>
<feature type="transmembrane region" description="Helical" evidence="5">
    <location>
        <begin position="148"/>
        <end position="169"/>
    </location>
</feature>
<dbReference type="Pfam" id="PF07690">
    <property type="entry name" value="MFS_1"/>
    <property type="match status" value="1"/>
</dbReference>
<feature type="transmembrane region" description="Helical" evidence="5">
    <location>
        <begin position="119"/>
        <end position="136"/>
    </location>
</feature>
<dbReference type="PANTHER" id="PTHR23502:SF158">
    <property type="entry name" value="MULTIDRUG TRANSPORTER, PUTATIVE (AFU_ORTHOLOGUE AFUA_3G01890)-RELATED"/>
    <property type="match status" value="1"/>
</dbReference>
<evidence type="ECO:0000256" key="3">
    <source>
        <dbReference type="ARBA" id="ARBA00022989"/>
    </source>
</evidence>
<dbReference type="FunFam" id="1.20.1250.20:FF:000011">
    <property type="entry name" value="MFS multidrug transporter, putative"/>
    <property type="match status" value="1"/>
</dbReference>
<dbReference type="AlphaFoldDB" id="A0A9W9F471"/>
<dbReference type="EMBL" id="JAPQKH010000006">
    <property type="protein sequence ID" value="KAJ5093202.1"/>
    <property type="molecule type" value="Genomic_DNA"/>
</dbReference>
<feature type="transmembrane region" description="Helical" evidence="5">
    <location>
        <begin position="364"/>
        <end position="383"/>
    </location>
</feature>
<evidence type="ECO:0000259" key="6">
    <source>
        <dbReference type="PROSITE" id="PS50850"/>
    </source>
</evidence>
<keyword evidence="3 5" id="KW-1133">Transmembrane helix</keyword>
<dbReference type="PANTHER" id="PTHR23502">
    <property type="entry name" value="MAJOR FACILITATOR SUPERFAMILY"/>
    <property type="match status" value="1"/>
</dbReference>
<accession>A0A9W9F471</accession>
<organism evidence="7 8">
    <name type="scientific">Penicillium angulare</name>
    <dbReference type="NCBI Taxonomy" id="116970"/>
    <lineage>
        <taxon>Eukaryota</taxon>
        <taxon>Fungi</taxon>
        <taxon>Dikarya</taxon>
        <taxon>Ascomycota</taxon>
        <taxon>Pezizomycotina</taxon>
        <taxon>Eurotiomycetes</taxon>
        <taxon>Eurotiomycetidae</taxon>
        <taxon>Eurotiales</taxon>
        <taxon>Aspergillaceae</taxon>
        <taxon>Penicillium</taxon>
    </lineage>
</organism>
<dbReference type="PROSITE" id="PS50850">
    <property type="entry name" value="MFS"/>
    <property type="match status" value="1"/>
</dbReference>
<dbReference type="SUPFAM" id="SSF103473">
    <property type="entry name" value="MFS general substrate transporter"/>
    <property type="match status" value="1"/>
</dbReference>
<sequence length="521" mass="57039">MALETKITSGLGEAEKAPVCEGQGTEADPFIVEFQKDDPGNPMNWGLFRKWSITFITTTSVFTVTLASSAYSASSNEIFEDFDISTEVFILGLSLFVLGFAIGPAFWGPLSELYGRQKLWVITHVGMVAFLGGSAGSKNIATLLVLRFFAGTFGASPLVNSGGTIADLFAPAQRGLALTVYCVAPFLGPVLGPVMGGFISENVGWRWVQGVCTIFIGIVGILGVIFIPETYGPVLLQKRARLLSKAEQDTKVYISVLEKSQGKKKPSEVYKRALFRPWVFLFLEPIVLISSIYMAILYGTVYMFMSAMPIVFDEDRGWSEGMGGLSFLGIAVGNVFGLIYAIWDNNTRYMRLVQSKSTTPESRLPPAIVGAAALPVGMFAFAWTNYTSIHWSVSIILSAPFGFGCVLVILPILNYLIDSYTIYAASVLAAAAIFRSIVGAAFPLFTTQMFNNLGIHWASSVPAFMTLVCMPFPLIMYRYGMKVRMKCKYSFDAAETMKKMQMQQTQANQAKVDDTVSEESQ</sequence>
<evidence type="ECO:0000256" key="2">
    <source>
        <dbReference type="ARBA" id="ARBA00022692"/>
    </source>
</evidence>
<dbReference type="GO" id="GO:0005886">
    <property type="term" value="C:plasma membrane"/>
    <property type="evidence" value="ECO:0007669"/>
    <property type="project" value="TreeGrafter"/>
</dbReference>
<feature type="transmembrane region" description="Helical" evidence="5">
    <location>
        <begin position="457"/>
        <end position="477"/>
    </location>
</feature>
<feature type="transmembrane region" description="Helical" evidence="5">
    <location>
        <begin position="278"/>
        <end position="305"/>
    </location>
</feature>
<gene>
    <name evidence="7" type="ORF">N7456_009063</name>
</gene>
<dbReference type="GO" id="GO:0022857">
    <property type="term" value="F:transmembrane transporter activity"/>
    <property type="evidence" value="ECO:0007669"/>
    <property type="project" value="InterPro"/>
</dbReference>
<comment type="caution">
    <text evidence="7">The sequence shown here is derived from an EMBL/GenBank/DDBJ whole genome shotgun (WGS) entry which is preliminary data.</text>
</comment>
<feature type="transmembrane region" description="Helical" evidence="5">
    <location>
        <begin position="389"/>
        <end position="413"/>
    </location>
</feature>
<evidence type="ECO:0000313" key="8">
    <source>
        <dbReference type="Proteomes" id="UP001149165"/>
    </source>
</evidence>
<comment type="subcellular location">
    <subcellularLocation>
        <location evidence="1">Membrane</location>
        <topology evidence="1">Multi-pass membrane protein</topology>
    </subcellularLocation>
</comment>
<evidence type="ECO:0000256" key="4">
    <source>
        <dbReference type="ARBA" id="ARBA00023136"/>
    </source>
</evidence>
<proteinExistence type="predicted"/>
<reference evidence="7" key="1">
    <citation type="submission" date="2022-11" db="EMBL/GenBank/DDBJ databases">
        <authorList>
            <person name="Petersen C."/>
        </authorList>
    </citation>
    <scope>NUCLEOTIDE SEQUENCE</scope>
    <source>
        <strain evidence="7">IBT 30069</strain>
    </source>
</reference>
<evidence type="ECO:0000256" key="5">
    <source>
        <dbReference type="SAM" id="Phobius"/>
    </source>
</evidence>
<keyword evidence="8" id="KW-1185">Reference proteome</keyword>
<reference evidence="7" key="2">
    <citation type="journal article" date="2023" name="IMA Fungus">
        <title>Comparative genomic study of the Penicillium genus elucidates a diverse pangenome and 15 lateral gene transfer events.</title>
        <authorList>
            <person name="Petersen C."/>
            <person name="Sorensen T."/>
            <person name="Nielsen M.R."/>
            <person name="Sondergaard T.E."/>
            <person name="Sorensen J.L."/>
            <person name="Fitzpatrick D.A."/>
            <person name="Frisvad J.C."/>
            <person name="Nielsen K.L."/>
        </authorList>
    </citation>
    <scope>NUCLEOTIDE SEQUENCE</scope>
    <source>
        <strain evidence="7">IBT 30069</strain>
    </source>
</reference>
<dbReference type="Gene3D" id="1.20.1250.20">
    <property type="entry name" value="MFS general substrate transporter like domains"/>
    <property type="match status" value="1"/>
</dbReference>
<feature type="transmembrane region" description="Helical" evidence="5">
    <location>
        <begin position="420"/>
        <end position="445"/>
    </location>
</feature>
<feature type="domain" description="Major facilitator superfamily (MFS) profile" evidence="6">
    <location>
        <begin position="53"/>
        <end position="486"/>
    </location>
</feature>